<dbReference type="SUPFAM" id="SSF117856">
    <property type="entry name" value="AF0104/ALDC/Ptd012-like"/>
    <property type="match status" value="1"/>
</dbReference>
<dbReference type="GO" id="GO:0005634">
    <property type="term" value="C:nucleus"/>
    <property type="evidence" value="ECO:0007669"/>
    <property type="project" value="UniProtKB-SubCell"/>
</dbReference>
<dbReference type="Gene3D" id="3.30.1330.80">
    <property type="entry name" value="Hypothetical protein, similar to alpha- acetolactate decarboxylase, domain 2"/>
    <property type="match status" value="1"/>
</dbReference>
<protein>
    <recommendedName>
        <fullName evidence="4">AT-hook motif nuclear-localized protein</fullName>
    </recommendedName>
</protein>
<dbReference type="PANTHER" id="PTHR31500:SF9">
    <property type="entry name" value="AT-HOOK MOTIF NUCLEAR-LOCALIZED PROTEIN 9"/>
    <property type="match status" value="1"/>
</dbReference>
<evidence type="ECO:0000256" key="2">
    <source>
        <dbReference type="ARBA" id="ARBA00023125"/>
    </source>
</evidence>
<dbReference type="InParanoid" id="A0A6I9UFX0"/>
<evidence type="ECO:0000313" key="8">
    <source>
        <dbReference type="RefSeq" id="XP_011093146.1"/>
    </source>
</evidence>
<dbReference type="OrthoDB" id="688543at2759"/>
<accession>A0A6I9UFX0</accession>
<dbReference type="RefSeq" id="XP_011093146.1">
    <property type="nucleotide sequence ID" value="XM_011094844.2"/>
</dbReference>
<gene>
    <name evidence="8" type="primary">LOC105173174</name>
</gene>
<comment type="domain">
    <text evidence="4">The PPC domain mediates interactions between AHL proteins.</text>
</comment>
<evidence type="ECO:0000256" key="5">
    <source>
        <dbReference type="SAM" id="MobiDB-lite"/>
    </source>
</evidence>
<dbReference type="CDD" id="cd11378">
    <property type="entry name" value="DUF296"/>
    <property type="match status" value="1"/>
</dbReference>
<comment type="subcellular location">
    <subcellularLocation>
        <location evidence="4">Nucleus</location>
    </subcellularLocation>
</comment>
<comment type="function">
    <text evidence="4">Transcription factor that specifically binds AT-rich DNA sequences related to the nuclear matrix attachment regions (MARs).</text>
</comment>
<dbReference type="PANTHER" id="PTHR31500">
    <property type="entry name" value="AT-HOOK MOTIF NUCLEAR-LOCALIZED PROTEIN 9"/>
    <property type="match status" value="1"/>
</dbReference>
<feature type="domain" description="PPC" evidence="6">
    <location>
        <begin position="153"/>
        <end position="290"/>
    </location>
</feature>
<evidence type="ECO:0000259" key="6">
    <source>
        <dbReference type="PROSITE" id="PS51742"/>
    </source>
</evidence>
<feature type="compositionally biased region" description="Pro residues" evidence="5">
    <location>
        <begin position="73"/>
        <end position="85"/>
    </location>
</feature>
<dbReference type="InterPro" id="IPR039605">
    <property type="entry name" value="AHL"/>
</dbReference>
<sequence length="301" mass="31400">MDQREAMTLPGSASYYLHRGTAESIMALQGSPSMNTFSDPTAHFPPNAVGSLAGPTLHLDTSSRMSPHGISLGPPPAISIGPPPAMLQGEPVRRKRGRPRKYGRDGAVSLALSPSTSSPVPLMRPTQKRRGRPPGTGRKQELVSLGGPFFNPGARMMPHLINVAAGEDVRRRILSFSQGHHAVVILSGIGTISAVTVRSNSGGTITYEGRHDILNLSGYYANNDLNAAQAPTGRLNLILAGPEASAIGGTVEGAMIAATDVQVVVVALFPRSSKTKNNAGESPEPSADHENVGNLVASANA</sequence>
<dbReference type="KEGG" id="sind:105173174"/>
<evidence type="ECO:0000256" key="3">
    <source>
        <dbReference type="ARBA" id="ARBA00023163"/>
    </source>
</evidence>
<dbReference type="InterPro" id="IPR005175">
    <property type="entry name" value="PPC_dom"/>
</dbReference>
<proteinExistence type="predicted"/>
<evidence type="ECO:0000313" key="7">
    <source>
        <dbReference type="Proteomes" id="UP000504604"/>
    </source>
</evidence>
<dbReference type="GO" id="GO:0003680">
    <property type="term" value="F:minor groove of adenine-thymine-rich DNA binding"/>
    <property type="evidence" value="ECO:0007669"/>
    <property type="project" value="UniProtKB-UniRule"/>
</dbReference>
<keyword evidence="4" id="KW-0539">Nucleus</keyword>
<organism evidence="7 8">
    <name type="scientific">Sesamum indicum</name>
    <name type="common">Oriental sesame</name>
    <name type="synonym">Sesamum orientale</name>
    <dbReference type="NCBI Taxonomy" id="4182"/>
    <lineage>
        <taxon>Eukaryota</taxon>
        <taxon>Viridiplantae</taxon>
        <taxon>Streptophyta</taxon>
        <taxon>Embryophyta</taxon>
        <taxon>Tracheophyta</taxon>
        <taxon>Spermatophyta</taxon>
        <taxon>Magnoliopsida</taxon>
        <taxon>eudicotyledons</taxon>
        <taxon>Gunneridae</taxon>
        <taxon>Pentapetalae</taxon>
        <taxon>asterids</taxon>
        <taxon>lamiids</taxon>
        <taxon>Lamiales</taxon>
        <taxon>Pedaliaceae</taxon>
        <taxon>Sesamum</taxon>
    </lineage>
</organism>
<feature type="region of interest" description="Disordered" evidence="5">
    <location>
        <begin position="274"/>
        <end position="301"/>
    </location>
</feature>
<keyword evidence="7" id="KW-1185">Reference proteome</keyword>
<keyword evidence="3 4" id="KW-0804">Transcription</keyword>
<dbReference type="Pfam" id="PF03479">
    <property type="entry name" value="PCC"/>
    <property type="match status" value="1"/>
</dbReference>
<reference evidence="8" key="1">
    <citation type="submission" date="2025-08" db="UniProtKB">
        <authorList>
            <consortium name="RefSeq"/>
        </authorList>
    </citation>
    <scope>IDENTIFICATION</scope>
</reference>
<feature type="region of interest" description="Disordered" evidence="5">
    <location>
        <begin position="70"/>
        <end position="141"/>
    </location>
</feature>
<dbReference type="Proteomes" id="UP000504604">
    <property type="component" value="Linkage group LG11"/>
</dbReference>
<evidence type="ECO:0000256" key="4">
    <source>
        <dbReference type="RuleBase" id="RU367031"/>
    </source>
</evidence>
<dbReference type="GeneID" id="105173174"/>
<keyword evidence="1 4" id="KW-0805">Transcription regulation</keyword>
<evidence type="ECO:0000256" key="1">
    <source>
        <dbReference type="ARBA" id="ARBA00023015"/>
    </source>
</evidence>
<dbReference type="PROSITE" id="PS51742">
    <property type="entry name" value="PPC"/>
    <property type="match status" value="1"/>
</dbReference>
<keyword evidence="2 4" id="KW-0238">DNA-binding</keyword>
<dbReference type="AlphaFoldDB" id="A0A6I9UFX0"/>
<name>A0A6I9UFX0_SESIN</name>